<evidence type="ECO:0000256" key="1">
    <source>
        <dbReference type="SAM" id="MobiDB-lite"/>
    </source>
</evidence>
<feature type="region of interest" description="Disordered" evidence="1">
    <location>
        <begin position="115"/>
        <end position="140"/>
    </location>
</feature>
<name>A0A1U7DGV9_9RHOB</name>
<reference evidence="2 3" key="1">
    <citation type="submission" date="2017-01" db="EMBL/GenBank/DDBJ databases">
        <title>Genomic analysis of Xuhuaishuia manganoxidans DY6-4.</title>
        <authorList>
            <person name="Wang X."/>
        </authorList>
    </citation>
    <scope>NUCLEOTIDE SEQUENCE [LARGE SCALE GENOMIC DNA]</scope>
    <source>
        <strain evidence="2 3">DY6-4</strain>
    </source>
</reference>
<accession>A0A1U7DGV9</accession>
<sequence>MTDPVESNPANATGAIAAALKLFEREIAAIGRGDMDTIEALRPEKEQMLERLDDARDAIEAGLAADGDSAIALRQDIHRLQKLTAESERQLRYLAEAAGEVLAELQRIRDRHSLKGIYGGSGQPVTETNQPGSSRMDKSI</sequence>
<dbReference type="EMBL" id="CP019124">
    <property type="protein sequence ID" value="APX89206.1"/>
    <property type="molecule type" value="Genomic_DNA"/>
</dbReference>
<gene>
    <name evidence="2" type="ORF">BV394_05320</name>
</gene>
<proteinExistence type="predicted"/>
<feature type="compositionally biased region" description="Polar residues" evidence="1">
    <location>
        <begin position="123"/>
        <end position="133"/>
    </location>
</feature>
<protein>
    <submittedName>
        <fullName evidence="2">Uncharacterized protein</fullName>
    </submittedName>
</protein>
<organism evidence="2 3">
    <name type="scientific">Brevirhabdus pacifica</name>
    <dbReference type="NCBI Taxonomy" id="1267768"/>
    <lineage>
        <taxon>Bacteria</taxon>
        <taxon>Pseudomonadati</taxon>
        <taxon>Pseudomonadota</taxon>
        <taxon>Alphaproteobacteria</taxon>
        <taxon>Rhodobacterales</taxon>
        <taxon>Paracoccaceae</taxon>
        <taxon>Brevirhabdus</taxon>
    </lineage>
</organism>
<dbReference type="Gene3D" id="1.20.58.300">
    <property type="entry name" value="FlgN-like"/>
    <property type="match status" value="1"/>
</dbReference>
<accession>A0A2M9DEG7</accession>
<keyword evidence="3" id="KW-1185">Reference proteome</keyword>
<evidence type="ECO:0000313" key="2">
    <source>
        <dbReference type="EMBL" id="APX89206.1"/>
    </source>
</evidence>
<dbReference type="RefSeq" id="WP_076979229.1">
    <property type="nucleotide sequence ID" value="NZ_CP019124.1"/>
</dbReference>
<dbReference type="AlphaFoldDB" id="A0A1U7DGV9"/>
<dbReference type="Proteomes" id="UP000187266">
    <property type="component" value="Chromosome"/>
</dbReference>
<dbReference type="STRING" id="1267768.BV394_05320"/>
<evidence type="ECO:0000313" key="3">
    <source>
        <dbReference type="Proteomes" id="UP000187266"/>
    </source>
</evidence>
<dbReference type="OrthoDB" id="7866198at2"/>